<dbReference type="InterPro" id="IPR017850">
    <property type="entry name" value="Alkaline_phosphatase_core_sf"/>
</dbReference>
<feature type="binding site" evidence="8">
    <location>
        <position position="373"/>
    </location>
    <ligand>
        <name>Zn(2+)</name>
        <dbReference type="ChEBI" id="CHEBI:29105"/>
        <label>2</label>
    </ligand>
</feature>
<dbReference type="SUPFAM" id="SSF53649">
    <property type="entry name" value="Alkaline phosphatase-like"/>
    <property type="match status" value="1"/>
</dbReference>
<keyword evidence="13" id="KW-1185">Reference proteome</keyword>
<sequence length="579" mass="63072">MHPRWNQIPPSPPVSTSGDVERSCSAKMQLFKVSIIFVLSAGTSVAIGKEVPSQWLETPTHWRNLAKEAILSKERQGPLEAVAKNGIFFIGDGMGLTSVSAARVFKGQRDDGARFGEESSLHMETFPYSGLSKTYCLDTQVADSSCSATAYLCGIKARFATAGLTPGVLFADCRGQNNTDLHVSSIVEWAQREGKSTGVVTSGRVTAIPGAANWAGIARRSWETDADVAEWGMNPEVCPDTGIQLLRKEAGQRLNVLLGGGRHRLTPVEKIDQETNSPGKRTDGRNIAEEWLVMKEGQTGTARYITGRDELMGLNVLEVDHLLGSFAMSELPWSDELERNNDPTMTEMVAVAIKILNKNPNGFFLFVHGSKIDSAHHSNRPGRALREIVEFDKAVKTGDEMTDDQDTLIVVSADHSHTMGYSGYNVRGNPILRHSIIPADDGFVFSTLNYANGPGPAWTNPDTGLRHNVLLDNTTNPNYELPVPVPLFSEAHSSEDVPIFAKGPYAHYFAGVQEQSSIPHLIAYALCVGDGLKNRHCIPSDETTTENLDPTTTPSSAPAHGLVYYLVLLTIFTIFHGRG</sequence>
<dbReference type="PRINTS" id="PR00113">
    <property type="entry name" value="ALKPHPHTASE"/>
</dbReference>
<dbReference type="EMBL" id="LNIX01000056">
    <property type="protein sequence ID" value="OXA37517.1"/>
    <property type="molecule type" value="Genomic_DNA"/>
</dbReference>
<dbReference type="Pfam" id="PF00245">
    <property type="entry name" value="Alk_phosphatase"/>
    <property type="match status" value="1"/>
</dbReference>
<dbReference type="SMART" id="SM00098">
    <property type="entry name" value="alkPPc"/>
    <property type="match status" value="1"/>
</dbReference>
<proteinExistence type="inferred from homology"/>
<dbReference type="OrthoDB" id="5818554at2759"/>
<reference evidence="12 13" key="1">
    <citation type="submission" date="2015-12" db="EMBL/GenBank/DDBJ databases">
        <title>The genome of Folsomia candida.</title>
        <authorList>
            <person name="Faddeeva A."/>
            <person name="Derks M.F."/>
            <person name="Anvar Y."/>
            <person name="Smit S."/>
            <person name="Van Straalen N."/>
            <person name="Roelofs D."/>
        </authorList>
    </citation>
    <scope>NUCLEOTIDE SEQUENCE [LARGE SCALE GENOMIC DNA]</scope>
    <source>
        <strain evidence="12 13">VU population</strain>
        <tissue evidence="12">Whole body</tissue>
    </source>
</reference>
<dbReference type="PANTHER" id="PTHR11596:SF91">
    <property type="entry name" value="ALKALINE PHOSPHATASE-RELATED"/>
    <property type="match status" value="1"/>
</dbReference>
<evidence type="ECO:0000256" key="3">
    <source>
        <dbReference type="ARBA" id="ARBA00022723"/>
    </source>
</evidence>
<dbReference type="EC" id="3.1.3.1" evidence="2 10"/>
<dbReference type="CDD" id="cd16012">
    <property type="entry name" value="ALP"/>
    <property type="match status" value="1"/>
</dbReference>
<evidence type="ECO:0000256" key="7">
    <source>
        <dbReference type="PIRSR" id="PIRSR601952-1"/>
    </source>
</evidence>
<evidence type="ECO:0000313" key="12">
    <source>
        <dbReference type="EMBL" id="OXA37517.1"/>
    </source>
</evidence>
<evidence type="ECO:0000256" key="10">
    <source>
        <dbReference type="RuleBase" id="RU003947"/>
    </source>
</evidence>
<feature type="binding site" evidence="8">
    <location>
        <position position="492"/>
    </location>
    <ligand>
        <name>Zn(2+)</name>
        <dbReference type="ChEBI" id="CHEBI:29105"/>
        <label>2</label>
    </ligand>
</feature>
<dbReference type="InterPro" id="IPR001952">
    <property type="entry name" value="Alkaline_phosphatase"/>
</dbReference>
<feature type="binding site" evidence="8">
    <location>
        <position position="92"/>
    </location>
    <ligand>
        <name>Zn(2+)</name>
        <dbReference type="ChEBI" id="CHEBI:29105"/>
        <label>2</label>
    </ligand>
</feature>
<comment type="cofactor">
    <cofactor evidence="8">
        <name>Mg(2+)</name>
        <dbReference type="ChEBI" id="CHEBI:18420"/>
    </cofactor>
    <text evidence="8">Binds 1 Mg(2+) ion.</text>
</comment>
<feature type="region of interest" description="Disordered" evidence="11">
    <location>
        <begin position="1"/>
        <end position="20"/>
    </location>
</feature>
<dbReference type="STRING" id="158441.A0A226CYG5"/>
<evidence type="ECO:0000256" key="2">
    <source>
        <dbReference type="ARBA" id="ARBA00012647"/>
    </source>
</evidence>
<evidence type="ECO:0000256" key="1">
    <source>
        <dbReference type="ARBA" id="ARBA00005984"/>
    </source>
</evidence>
<dbReference type="Gene3D" id="3.40.720.10">
    <property type="entry name" value="Alkaline Phosphatase, subunit A"/>
    <property type="match status" value="1"/>
</dbReference>
<accession>A0A226CYG5</accession>
<evidence type="ECO:0000256" key="8">
    <source>
        <dbReference type="PIRSR" id="PIRSR601952-2"/>
    </source>
</evidence>
<keyword evidence="6 8" id="KW-0460">Magnesium</keyword>
<evidence type="ECO:0000313" key="13">
    <source>
        <dbReference type="Proteomes" id="UP000198287"/>
    </source>
</evidence>
<comment type="cofactor">
    <cofactor evidence="8">
        <name>Zn(2+)</name>
        <dbReference type="ChEBI" id="CHEBI:29105"/>
    </cofactor>
    <text evidence="8">Binds 2 Zn(2+) ions.</text>
</comment>
<name>A0A226CYG5_FOLCA</name>
<evidence type="ECO:0000256" key="4">
    <source>
        <dbReference type="ARBA" id="ARBA00022801"/>
    </source>
</evidence>
<comment type="similarity">
    <text evidence="1 9">Belongs to the alkaline phosphatase family.</text>
</comment>
<dbReference type="PANTHER" id="PTHR11596">
    <property type="entry name" value="ALKALINE PHOSPHATASE"/>
    <property type="match status" value="1"/>
</dbReference>
<organism evidence="12 13">
    <name type="scientific">Folsomia candida</name>
    <name type="common">Springtail</name>
    <dbReference type="NCBI Taxonomy" id="158441"/>
    <lineage>
        <taxon>Eukaryota</taxon>
        <taxon>Metazoa</taxon>
        <taxon>Ecdysozoa</taxon>
        <taxon>Arthropoda</taxon>
        <taxon>Hexapoda</taxon>
        <taxon>Collembola</taxon>
        <taxon>Entomobryomorpha</taxon>
        <taxon>Isotomoidea</taxon>
        <taxon>Isotomidae</taxon>
        <taxon>Proisotominae</taxon>
        <taxon>Folsomia</taxon>
    </lineage>
</organism>
<evidence type="ECO:0000256" key="9">
    <source>
        <dbReference type="RuleBase" id="RU003946"/>
    </source>
</evidence>
<evidence type="ECO:0000256" key="6">
    <source>
        <dbReference type="ARBA" id="ARBA00022842"/>
    </source>
</evidence>
<feature type="binding site" evidence="8">
    <location>
        <position position="415"/>
    </location>
    <ligand>
        <name>Zn(2+)</name>
        <dbReference type="ChEBI" id="CHEBI:29105"/>
        <label>2</label>
    </ligand>
</feature>
<keyword evidence="3 8" id="KW-0479">Metal-binding</keyword>
<feature type="binding site" evidence="8">
    <location>
        <position position="377"/>
    </location>
    <ligand>
        <name>Zn(2+)</name>
        <dbReference type="ChEBI" id="CHEBI:29105"/>
        <label>2</label>
    </ligand>
</feature>
<feature type="binding site" evidence="8">
    <location>
        <position position="92"/>
    </location>
    <ligand>
        <name>Mg(2+)</name>
        <dbReference type="ChEBI" id="CHEBI:18420"/>
    </ligand>
</feature>
<keyword evidence="4 10" id="KW-0378">Hydrolase</keyword>
<comment type="catalytic activity">
    <reaction evidence="10">
        <text>a phosphate monoester + H2O = an alcohol + phosphate</text>
        <dbReference type="Rhea" id="RHEA:15017"/>
        <dbReference type="ChEBI" id="CHEBI:15377"/>
        <dbReference type="ChEBI" id="CHEBI:30879"/>
        <dbReference type="ChEBI" id="CHEBI:43474"/>
        <dbReference type="ChEBI" id="CHEBI:67140"/>
        <dbReference type="EC" id="3.1.3.1"/>
    </reaction>
</comment>
<comment type="caution">
    <text evidence="12">The sequence shown here is derived from an EMBL/GenBank/DDBJ whole genome shotgun (WGS) entry which is preliminary data.</text>
</comment>
<dbReference type="GO" id="GO:0046872">
    <property type="term" value="F:metal ion binding"/>
    <property type="evidence" value="ECO:0007669"/>
    <property type="project" value="UniProtKB-KW"/>
</dbReference>
<dbReference type="AlphaFoldDB" id="A0A226CYG5"/>
<evidence type="ECO:0000256" key="11">
    <source>
        <dbReference type="SAM" id="MobiDB-lite"/>
    </source>
</evidence>
<dbReference type="InterPro" id="IPR018299">
    <property type="entry name" value="Alkaline_phosphatase_AS"/>
</dbReference>
<feature type="active site" description="Phosphoserine intermediate" evidence="7">
    <location>
        <position position="144"/>
    </location>
</feature>
<dbReference type="GO" id="GO:0004035">
    <property type="term" value="F:alkaline phosphatase activity"/>
    <property type="evidence" value="ECO:0007669"/>
    <property type="project" value="UniProtKB-EC"/>
</dbReference>
<evidence type="ECO:0000256" key="5">
    <source>
        <dbReference type="ARBA" id="ARBA00022833"/>
    </source>
</evidence>
<feature type="binding site" evidence="8">
    <location>
        <position position="414"/>
    </location>
    <ligand>
        <name>Zn(2+)</name>
        <dbReference type="ChEBI" id="CHEBI:29105"/>
        <label>2</label>
    </ligand>
</feature>
<keyword evidence="5 8" id="KW-0862">Zinc</keyword>
<protein>
    <recommendedName>
        <fullName evidence="2 10">Alkaline phosphatase</fullName>
        <ecNumber evidence="2 10">3.1.3.1</ecNumber>
    </recommendedName>
</protein>
<dbReference type="Proteomes" id="UP000198287">
    <property type="component" value="Unassembled WGS sequence"/>
</dbReference>
<dbReference type="PROSITE" id="PS00123">
    <property type="entry name" value="ALKALINE_PHOSPHATASE"/>
    <property type="match status" value="1"/>
</dbReference>
<dbReference type="OMA" id="YAIGKWQ"/>
<gene>
    <name evidence="12" type="ORF">Fcan01_27734</name>
</gene>